<dbReference type="InterPro" id="IPR000086">
    <property type="entry name" value="NUDIX_hydrolase_dom"/>
</dbReference>
<organism evidence="4 5">
    <name type="scientific">Paenibacillus turicensis</name>
    <dbReference type="NCBI Taxonomy" id="160487"/>
    <lineage>
        <taxon>Bacteria</taxon>
        <taxon>Bacillati</taxon>
        <taxon>Bacillota</taxon>
        <taxon>Bacilli</taxon>
        <taxon>Bacillales</taxon>
        <taxon>Paenibacillaceae</taxon>
        <taxon>Paenibacillus</taxon>
    </lineage>
</organism>
<evidence type="ECO:0000259" key="3">
    <source>
        <dbReference type="PROSITE" id="PS51462"/>
    </source>
</evidence>
<dbReference type="RefSeq" id="WP_210087450.1">
    <property type="nucleotide sequence ID" value="NZ_JAGGKG010000001.1"/>
</dbReference>
<sequence>MTDILFKTEDYIFSYRVAGILIHNGKILLQRPINDTGYSFPGGHVSFGETNEQTLIREFLEEINADITVNGLRWVGENFFPWGDKPCHQICLFFDVSLKDESQIPLDRSFFAIDEWGNEQAKLEFSWISLDKIAEIELYPLNTKKLLQAYSSEIKHFIYKQH</sequence>
<proteinExistence type="predicted"/>
<protein>
    <submittedName>
        <fullName evidence="4">ADP-ribose pyrophosphatase YjhB (NUDIX family)</fullName>
    </submittedName>
</protein>
<dbReference type="PROSITE" id="PS51462">
    <property type="entry name" value="NUDIX"/>
    <property type="match status" value="1"/>
</dbReference>
<accession>A0ABS4FMI4</accession>
<name>A0ABS4FMI4_9BACL</name>
<dbReference type="Gene3D" id="3.90.79.10">
    <property type="entry name" value="Nucleoside Triphosphate Pyrophosphohydrolase"/>
    <property type="match status" value="1"/>
</dbReference>
<dbReference type="InterPro" id="IPR015797">
    <property type="entry name" value="NUDIX_hydrolase-like_dom_sf"/>
</dbReference>
<gene>
    <name evidence="4" type="ORF">J2Z32_000402</name>
</gene>
<reference evidence="4 5" key="1">
    <citation type="submission" date="2021-03" db="EMBL/GenBank/DDBJ databases">
        <title>Genomic Encyclopedia of Type Strains, Phase IV (KMG-IV): sequencing the most valuable type-strain genomes for metagenomic binning, comparative biology and taxonomic classification.</title>
        <authorList>
            <person name="Goeker M."/>
        </authorList>
    </citation>
    <scope>NUCLEOTIDE SEQUENCE [LARGE SCALE GENOMIC DNA]</scope>
    <source>
        <strain evidence="4 5">DSM 14349</strain>
    </source>
</reference>
<dbReference type="PANTHER" id="PTHR43046">
    <property type="entry name" value="GDP-MANNOSE MANNOSYL HYDROLASE"/>
    <property type="match status" value="1"/>
</dbReference>
<dbReference type="Proteomes" id="UP001519272">
    <property type="component" value="Unassembled WGS sequence"/>
</dbReference>
<dbReference type="EMBL" id="JAGGKG010000001">
    <property type="protein sequence ID" value="MBP1903790.1"/>
    <property type="molecule type" value="Genomic_DNA"/>
</dbReference>
<dbReference type="CDD" id="cd04688">
    <property type="entry name" value="NUDIX_Hydrolase"/>
    <property type="match status" value="1"/>
</dbReference>
<dbReference type="Pfam" id="PF00293">
    <property type="entry name" value="NUDIX"/>
    <property type="match status" value="1"/>
</dbReference>
<evidence type="ECO:0000313" key="4">
    <source>
        <dbReference type="EMBL" id="MBP1903790.1"/>
    </source>
</evidence>
<comment type="cofactor">
    <cofactor evidence="1">
        <name>Mg(2+)</name>
        <dbReference type="ChEBI" id="CHEBI:18420"/>
    </cofactor>
</comment>
<dbReference type="PROSITE" id="PS00893">
    <property type="entry name" value="NUDIX_BOX"/>
    <property type="match status" value="1"/>
</dbReference>
<evidence type="ECO:0000256" key="2">
    <source>
        <dbReference type="ARBA" id="ARBA00022801"/>
    </source>
</evidence>
<dbReference type="PANTHER" id="PTHR43046:SF14">
    <property type="entry name" value="MUTT_NUDIX FAMILY PROTEIN"/>
    <property type="match status" value="1"/>
</dbReference>
<keyword evidence="2" id="KW-0378">Hydrolase</keyword>
<evidence type="ECO:0000313" key="5">
    <source>
        <dbReference type="Proteomes" id="UP001519272"/>
    </source>
</evidence>
<dbReference type="InterPro" id="IPR020084">
    <property type="entry name" value="NUDIX_hydrolase_CS"/>
</dbReference>
<dbReference type="SUPFAM" id="SSF55811">
    <property type="entry name" value="Nudix"/>
    <property type="match status" value="1"/>
</dbReference>
<comment type="caution">
    <text evidence="4">The sequence shown here is derived from an EMBL/GenBank/DDBJ whole genome shotgun (WGS) entry which is preliminary data.</text>
</comment>
<feature type="domain" description="Nudix hydrolase" evidence="3">
    <location>
        <begin position="12"/>
        <end position="151"/>
    </location>
</feature>
<evidence type="ECO:0000256" key="1">
    <source>
        <dbReference type="ARBA" id="ARBA00001946"/>
    </source>
</evidence>
<keyword evidence="5" id="KW-1185">Reference proteome</keyword>